<name>A0ACC0DIN5_9PEZI</name>
<dbReference type="EMBL" id="MU394283">
    <property type="protein sequence ID" value="KAI6092617.1"/>
    <property type="molecule type" value="Genomic_DNA"/>
</dbReference>
<gene>
    <name evidence="1" type="ORF">F4821DRAFT_224491</name>
</gene>
<accession>A0ACC0DIN5</accession>
<evidence type="ECO:0000313" key="2">
    <source>
        <dbReference type="Proteomes" id="UP001497680"/>
    </source>
</evidence>
<comment type="caution">
    <text evidence="1">The sequence shown here is derived from an EMBL/GenBank/DDBJ whole genome shotgun (WGS) entry which is preliminary data.</text>
</comment>
<proteinExistence type="predicted"/>
<reference evidence="1 2" key="1">
    <citation type="journal article" date="2022" name="New Phytol.">
        <title>Ecological generalism drives hyperdiversity of secondary metabolite gene clusters in xylarialean endophytes.</title>
        <authorList>
            <person name="Franco M.E.E."/>
            <person name="Wisecaver J.H."/>
            <person name="Arnold A.E."/>
            <person name="Ju Y.M."/>
            <person name="Slot J.C."/>
            <person name="Ahrendt S."/>
            <person name="Moore L.P."/>
            <person name="Eastman K.E."/>
            <person name="Scott K."/>
            <person name="Konkel Z."/>
            <person name="Mondo S.J."/>
            <person name="Kuo A."/>
            <person name="Hayes R.D."/>
            <person name="Haridas S."/>
            <person name="Andreopoulos B."/>
            <person name="Riley R."/>
            <person name="LaButti K."/>
            <person name="Pangilinan J."/>
            <person name="Lipzen A."/>
            <person name="Amirebrahimi M."/>
            <person name="Yan J."/>
            <person name="Adam C."/>
            <person name="Keymanesh K."/>
            <person name="Ng V."/>
            <person name="Louie K."/>
            <person name="Northen T."/>
            <person name="Drula E."/>
            <person name="Henrissat B."/>
            <person name="Hsieh H.M."/>
            <person name="Youens-Clark K."/>
            <person name="Lutzoni F."/>
            <person name="Miadlikowska J."/>
            <person name="Eastwood D.C."/>
            <person name="Hamelin R.C."/>
            <person name="Grigoriev I.V."/>
            <person name="U'Ren J.M."/>
        </authorList>
    </citation>
    <scope>NUCLEOTIDE SEQUENCE [LARGE SCALE GENOMIC DNA]</scope>
    <source>
        <strain evidence="1 2">ER1909</strain>
    </source>
</reference>
<evidence type="ECO:0000313" key="1">
    <source>
        <dbReference type="EMBL" id="KAI6092617.1"/>
    </source>
</evidence>
<dbReference type="Proteomes" id="UP001497680">
    <property type="component" value="Unassembled WGS sequence"/>
</dbReference>
<sequence length="93" mass="10541">MFLTCSWSRHGYAFPPPWSFLCFIGSLRSAWGGICWGDGRKKGPLLGERQPDLGLEGSFGRLMWFGRREKHERRLGICGLRSDSSAHFSCQGF</sequence>
<keyword evidence="2" id="KW-1185">Reference proteome</keyword>
<protein>
    <submittedName>
        <fullName evidence="1">Uncharacterized protein</fullName>
    </submittedName>
</protein>
<organism evidence="1 2">
    <name type="scientific">Hypoxylon rubiginosum</name>
    <dbReference type="NCBI Taxonomy" id="110542"/>
    <lineage>
        <taxon>Eukaryota</taxon>
        <taxon>Fungi</taxon>
        <taxon>Dikarya</taxon>
        <taxon>Ascomycota</taxon>
        <taxon>Pezizomycotina</taxon>
        <taxon>Sordariomycetes</taxon>
        <taxon>Xylariomycetidae</taxon>
        <taxon>Xylariales</taxon>
        <taxon>Hypoxylaceae</taxon>
        <taxon>Hypoxylon</taxon>
    </lineage>
</organism>